<proteinExistence type="predicted"/>
<protein>
    <submittedName>
        <fullName evidence="1">Uncharacterized protein</fullName>
    </submittedName>
</protein>
<dbReference type="AlphaFoldDB" id="A0A9D1FXI1"/>
<evidence type="ECO:0000313" key="1">
    <source>
        <dbReference type="EMBL" id="HIS83261.1"/>
    </source>
</evidence>
<name>A0A9D1FXI1_9BACT</name>
<dbReference type="Proteomes" id="UP000824139">
    <property type="component" value="Unassembled WGS sequence"/>
</dbReference>
<organism evidence="1 2">
    <name type="scientific">Candidatus Scatenecus faecavium</name>
    <dbReference type="NCBI Taxonomy" id="2840915"/>
    <lineage>
        <taxon>Bacteria</taxon>
        <taxon>Candidatus Scatenecus</taxon>
    </lineage>
</organism>
<gene>
    <name evidence="1" type="ORF">IAD41_06635</name>
</gene>
<accession>A0A9D1FXI1</accession>
<sequence>MYNIKNQIFTNMTKTQKSALCNFLRALVKKSPNVDIEKLYDNFEEDERYYFEINNPHFEFLSEYLDDENFRREAVMYLKECRKYYDYRKSQEPIIQAQKEFEKKKRAFLREVKMSHEEPTKKQKYYYERLCKKYGIEQRELKSKLEARDEIDRIIKEHEKENLGVFDGN</sequence>
<dbReference type="EMBL" id="DVJO01000147">
    <property type="protein sequence ID" value="HIS83261.1"/>
    <property type="molecule type" value="Genomic_DNA"/>
</dbReference>
<comment type="caution">
    <text evidence="1">The sequence shown here is derived from an EMBL/GenBank/DDBJ whole genome shotgun (WGS) entry which is preliminary data.</text>
</comment>
<reference evidence="1" key="1">
    <citation type="submission" date="2020-10" db="EMBL/GenBank/DDBJ databases">
        <authorList>
            <person name="Gilroy R."/>
        </authorList>
    </citation>
    <scope>NUCLEOTIDE SEQUENCE</scope>
    <source>
        <strain evidence="1">CHK152-2994</strain>
    </source>
</reference>
<reference evidence="1" key="2">
    <citation type="journal article" date="2021" name="PeerJ">
        <title>Extensive microbial diversity within the chicken gut microbiome revealed by metagenomics and culture.</title>
        <authorList>
            <person name="Gilroy R."/>
            <person name="Ravi A."/>
            <person name="Getino M."/>
            <person name="Pursley I."/>
            <person name="Horton D.L."/>
            <person name="Alikhan N.F."/>
            <person name="Baker D."/>
            <person name="Gharbi K."/>
            <person name="Hall N."/>
            <person name="Watson M."/>
            <person name="Adriaenssens E.M."/>
            <person name="Foster-Nyarko E."/>
            <person name="Jarju S."/>
            <person name="Secka A."/>
            <person name="Antonio M."/>
            <person name="Oren A."/>
            <person name="Chaudhuri R.R."/>
            <person name="La Ragione R."/>
            <person name="Hildebrand F."/>
            <person name="Pallen M.J."/>
        </authorList>
    </citation>
    <scope>NUCLEOTIDE SEQUENCE</scope>
    <source>
        <strain evidence="1">CHK152-2994</strain>
    </source>
</reference>
<evidence type="ECO:0000313" key="2">
    <source>
        <dbReference type="Proteomes" id="UP000824139"/>
    </source>
</evidence>